<dbReference type="Pfam" id="PF04253">
    <property type="entry name" value="TFR_dimer"/>
    <property type="match status" value="1"/>
</dbReference>
<organism evidence="7 8">
    <name type="scientific">Eeniella nana</name>
    <name type="common">Yeast</name>
    <name type="synonym">Brettanomyces nanus</name>
    <dbReference type="NCBI Taxonomy" id="13502"/>
    <lineage>
        <taxon>Eukaryota</taxon>
        <taxon>Fungi</taxon>
        <taxon>Dikarya</taxon>
        <taxon>Ascomycota</taxon>
        <taxon>Saccharomycotina</taxon>
        <taxon>Pichiomycetes</taxon>
        <taxon>Pichiales</taxon>
        <taxon>Pichiaceae</taxon>
        <taxon>Brettanomyces</taxon>
    </lineage>
</organism>
<dbReference type="CDD" id="cd08022">
    <property type="entry name" value="M28_PSMA_like"/>
    <property type="match status" value="1"/>
</dbReference>
<dbReference type="FunFam" id="3.40.630.10:FF:000101">
    <property type="entry name" value="N-acetylated alpha-linked acidic dipeptidase like 1"/>
    <property type="match status" value="1"/>
</dbReference>
<dbReference type="InterPro" id="IPR007365">
    <property type="entry name" value="TFR-like_dimer_dom"/>
</dbReference>
<dbReference type="InterPro" id="IPR039373">
    <property type="entry name" value="Peptidase_M28B"/>
</dbReference>
<evidence type="ECO:0000259" key="4">
    <source>
        <dbReference type="Pfam" id="PF02225"/>
    </source>
</evidence>
<evidence type="ECO:0000256" key="2">
    <source>
        <dbReference type="SAM" id="MobiDB-lite"/>
    </source>
</evidence>
<evidence type="ECO:0000256" key="1">
    <source>
        <dbReference type="ARBA" id="ARBA00005634"/>
    </source>
</evidence>
<dbReference type="InterPro" id="IPR003137">
    <property type="entry name" value="PA_domain"/>
</dbReference>
<dbReference type="Gene3D" id="3.40.630.10">
    <property type="entry name" value="Zn peptidases"/>
    <property type="match status" value="1"/>
</dbReference>
<dbReference type="GeneID" id="62195582"/>
<proteinExistence type="inferred from homology"/>
<dbReference type="Proteomes" id="UP000662931">
    <property type="component" value="Chromosome 2"/>
</dbReference>
<dbReference type="SUPFAM" id="SSF47672">
    <property type="entry name" value="Transferrin receptor-like dimerisation domain"/>
    <property type="match status" value="1"/>
</dbReference>
<evidence type="ECO:0000259" key="5">
    <source>
        <dbReference type="Pfam" id="PF04253"/>
    </source>
</evidence>
<dbReference type="Gene3D" id="1.20.930.40">
    <property type="entry name" value="Transferrin receptor-like, dimerisation domain"/>
    <property type="match status" value="1"/>
</dbReference>
<dbReference type="PANTHER" id="PTHR10404:SF46">
    <property type="entry name" value="VACUOLAR PROTEIN SORTING-ASSOCIATED PROTEIN 70"/>
    <property type="match status" value="1"/>
</dbReference>
<keyword evidence="8" id="KW-1185">Reference proteome</keyword>
<dbReference type="Gene3D" id="3.50.30.30">
    <property type="match status" value="1"/>
</dbReference>
<dbReference type="SUPFAM" id="SSF52025">
    <property type="entry name" value="PA domain"/>
    <property type="match status" value="1"/>
</dbReference>
<accession>A0A875S3A4</accession>
<comment type="similarity">
    <text evidence="1">Belongs to the peptidase M28 family. M28B subfamily.</text>
</comment>
<dbReference type="EMBL" id="CP064813">
    <property type="protein sequence ID" value="QPG74845.1"/>
    <property type="molecule type" value="Genomic_DNA"/>
</dbReference>
<dbReference type="GO" id="GO:0004180">
    <property type="term" value="F:carboxypeptidase activity"/>
    <property type="evidence" value="ECO:0007669"/>
    <property type="project" value="TreeGrafter"/>
</dbReference>
<dbReference type="InterPro" id="IPR046450">
    <property type="entry name" value="PA_dom_sf"/>
</dbReference>
<reference evidence="7" key="1">
    <citation type="submission" date="2020-10" db="EMBL/GenBank/DDBJ databases">
        <authorList>
            <person name="Roach M.J.R."/>
        </authorList>
    </citation>
    <scope>NUCLEOTIDE SEQUENCE</scope>
    <source>
        <strain evidence="7">CBS 1945</strain>
    </source>
</reference>
<evidence type="ECO:0000313" key="8">
    <source>
        <dbReference type="Proteomes" id="UP000662931"/>
    </source>
</evidence>
<name>A0A875S3A4_EENNA</name>
<sequence>MSGKCPEKVNEDDDETTFCQRCENVEGHRWFRSFCSFRHSSLITLLVCAIVSVQLFASWYAINISAIQLSNDHISVANSSPPREVLGRAYLGTLETNMASNWSRKYSSENQLAGTNLQMVNWTRSKFEEFGFDTCVDEYEAYVSYPEDQALNLLSNNSDLVFRASLKEDYVKEDPASAKYVPSFLGYAASGNVTASYVFCNYGTYEDFALLDKLDIDLKGKVAVIRYGQIFRGLKVKFAQQRNMSAVLLFSDPIDDGNITEANGLKPYPKGPSRNPSSVERGSTQFLSDLPGDPLTPGYGIKPGENKTHADPLLSTPRIPALPVSIRDITPILNKLNGHGPKIEGRWSEGLIKGFDYSIGPNPAYLVNVYNKQNFTTAVMHNVLAKLEGHNPHEVIIIGNHHDSWTPSAGDPHSGSAVILELARGLGQLAKLGWKPQRTILLASWDGEEYGLLGSTEFGEYNAHKLMKSTVAYINLDLAVSGDKLDIGASPLLYDILKDTTKGLSYSQNQSLYQHFETTSKGRISNLGSGSDFTVFLDHLGIPSADIGFHGNLNSPVYHYHSIYDSYNWMAKLGDPDFKYHNLLSKYIGLVILKMSETKVLPLRTNPYGLKLHEFFNVAVSQVPEEWLTHNVFNSTCPHHKNITVSQIIGSVKHKLGKLSEKTLEFDTGASDLQYNYDHWDELSYWARFKLLFHINRANFWLKYYERRFLKRDGLKNRPWFKHIIFTSGRHTGYSGQQLPGIVEPIEDGDRDEFVRNLVYFDRVITRLSI</sequence>
<feature type="region of interest" description="Disordered" evidence="2">
    <location>
        <begin position="261"/>
        <end position="314"/>
    </location>
</feature>
<protein>
    <submittedName>
        <fullName evidence="7">Uncharacterized protein</fullName>
    </submittedName>
</protein>
<dbReference type="Pfam" id="PF04389">
    <property type="entry name" value="Peptidase_M28"/>
    <property type="match status" value="1"/>
</dbReference>
<dbReference type="InterPro" id="IPR036757">
    <property type="entry name" value="TFR-like_dimer_dom_sf"/>
</dbReference>
<dbReference type="RefSeq" id="XP_038778410.1">
    <property type="nucleotide sequence ID" value="XM_038922482.1"/>
</dbReference>
<evidence type="ECO:0000259" key="6">
    <source>
        <dbReference type="Pfam" id="PF04389"/>
    </source>
</evidence>
<dbReference type="KEGG" id="bnn:FOA43_002181"/>
<dbReference type="CDD" id="cd02121">
    <property type="entry name" value="PA_GCPII_like"/>
    <property type="match status" value="1"/>
</dbReference>
<dbReference type="OrthoDB" id="5841748at2759"/>
<feature type="compositionally biased region" description="Polar residues" evidence="2">
    <location>
        <begin position="274"/>
        <end position="287"/>
    </location>
</feature>
<feature type="domain" description="Transferrin receptor-like dimerisation" evidence="5">
    <location>
        <begin position="656"/>
        <end position="765"/>
    </location>
</feature>
<evidence type="ECO:0000256" key="3">
    <source>
        <dbReference type="SAM" id="Phobius"/>
    </source>
</evidence>
<keyword evidence="3" id="KW-0812">Transmembrane</keyword>
<dbReference type="FunFam" id="3.50.30.30:FF:000008">
    <property type="entry name" value="Glutamate carboxypeptidase 2"/>
    <property type="match status" value="1"/>
</dbReference>
<dbReference type="AlphaFoldDB" id="A0A875S3A4"/>
<dbReference type="SUPFAM" id="SSF53187">
    <property type="entry name" value="Zn-dependent exopeptidases"/>
    <property type="match status" value="1"/>
</dbReference>
<feature type="transmembrane region" description="Helical" evidence="3">
    <location>
        <begin position="42"/>
        <end position="62"/>
    </location>
</feature>
<dbReference type="InterPro" id="IPR007484">
    <property type="entry name" value="Peptidase_M28"/>
</dbReference>
<evidence type="ECO:0000313" key="7">
    <source>
        <dbReference type="EMBL" id="QPG74845.1"/>
    </source>
</evidence>
<feature type="domain" description="PA" evidence="4">
    <location>
        <begin position="194"/>
        <end position="264"/>
    </location>
</feature>
<gene>
    <name evidence="7" type="ORF">FOA43_002181</name>
</gene>
<feature type="domain" description="Peptidase M28" evidence="6">
    <location>
        <begin position="382"/>
        <end position="568"/>
    </location>
</feature>
<dbReference type="Pfam" id="PF02225">
    <property type="entry name" value="PA"/>
    <property type="match status" value="1"/>
</dbReference>
<dbReference type="PANTHER" id="PTHR10404">
    <property type="entry name" value="N-ACETYLATED-ALPHA-LINKED ACIDIC DIPEPTIDASE"/>
    <property type="match status" value="1"/>
</dbReference>
<keyword evidence="3" id="KW-0472">Membrane</keyword>
<keyword evidence="3" id="KW-1133">Transmembrane helix</keyword>